<dbReference type="EMBL" id="BARS01037005">
    <property type="protein sequence ID" value="GAG21385.1"/>
    <property type="molecule type" value="Genomic_DNA"/>
</dbReference>
<dbReference type="AlphaFoldDB" id="X0VT22"/>
<accession>X0VT22</accession>
<organism evidence="2">
    <name type="scientific">marine sediment metagenome</name>
    <dbReference type="NCBI Taxonomy" id="412755"/>
    <lineage>
        <taxon>unclassified sequences</taxon>
        <taxon>metagenomes</taxon>
        <taxon>ecological metagenomes</taxon>
    </lineage>
</organism>
<feature type="non-terminal residue" evidence="2">
    <location>
        <position position="54"/>
    </location>
</feature>
<protein>
    <submittedName>
        <fullName evidence="2">Uncharacterized protein</fullName>
    </submittedName>
</protein>
<name>X0VT22_9ZZZZ</name>
<feature type="region of interest" description="Disordered" evidence="1">
    <location>
        <begin position="32"/>
        <end position="54"/>
    </location>
</feature>
<comment type="caution">
    <text evidence="2">The sequence shown here is derived from an EMBL/GenBank/DDBJ whole genome shotgun (WGS) entry which is preliminary data.</text>
</comment>
<evidence type="ECO:0000256" key="1">
    <source>
        <dbReference type="SAM" id="MobiDB-lite"/>
    </source>
</evidence>
<sequence>MMRRFTEYNTVIMIMPASSLLTPAATFKRAVQQPASAPTAAATQTAAMGGIPEA</sequence>
<reference evidence="2" key="1">
    <citation type="journal article" date="2014" name="Front. Microbiol.">
        <title>High frequency of phylogenetically diverse reductive dehalogenase-homologous genes in deep subseafloor sedimentary metagenomes.</title>
        <authorList>
            <person name="Kawai M."/>
            <person name="Futagami T."/>
            <person name="Toyoda A."/>
            <person name="Takaki Y."/>
            <person name="Nishi S."/>
            <person name="Hori S."/>
            <person name="Arai W."/>
            <person name="Tsubouchi T."/>
            <person name="Morono Y."/>
            <person name="Uchiyama I."/>
            <person name="Ito T."/>
            <person name="Fujiyama A."/>
            <person name="Inagaki F."/>
            <person name="Takami H."/>
        </authorList>
    </citation>
    <scope>NUCLEOTIDE SEQUENCE</scope>
    <source>
        <strain evidence="2">Expedition CK06-06</strain>
    </source>
</reference>
<evidence type="ECO:0000313" key="2">
    <source>
        <dbReference type="EMBL" id="GAG21385.1"/>
    </source>
</evidence>
<gene>
    <name evidence="2" type="ORF">S01H1_56794</name>
</gene>
<proteinExistence type="predicted"/>
<feature type="compositionally biased region" description="Low complexity" evidence="1">
    <location>
        <begin position="32"/>
        <end position="47"/>
    </location>
</feature>